<dbReference type="Proteomes" id="UP000652176">
    <property type="component" value="Unassembled WGS sequence"/>
</dbReference>
<protein>
    <recommendedName>
        <fullName evidence="4">DUF983 domain-containing protein</fullName>
    </recommendedName>
</protein>
<keyword evidence="1" id="KW-1133">Transmembrane helix</keyword>
<dbReference type="RefSeq" id="WP_192374673.1">
    <property type="nucleotide sequence ID" value="NZ_CAJHIV010000001.1"/>
</dbReference>
<sequence length="123" mass="14143">MFNCQCGSCQKNISWQDISWGPSSNSLLPEAFILCPFCKTRLDFNGQARAIAYIVEIASFVMLVYLFRNWGISRDWGITWTSIYYATMIYIGFIVGGFIEKRLIYAISLLFFLPPVVRDAEEL</sequence>
<keyword evidence="3" id="KW-1185">Reference proteome</keyword>
<proteinExistence type="predicted"/>
<feature type="transmembrane region" description="Helical" evidence="1">
    <location>
        <begin position="50"/>
        <end position="67"/>
    </location>
</feature>
<keyword evidence="1" id="KW-0812">Transmembrane</keyword>
<organism evidence="2 3">
    <name type="scientific">Methylomonas albis</name>
    <dbReference type="NCBI Taxonomy" id="1854563"/>
    <lineage>
        <taxon>Bacteria</taxon>
        <taxon>Pseudomonadati</taxon>
        <taxon>Pseudomonadota</taxon>
        <taxon>Gammaproteobacteria</taxon>
        <taxon>Methylococcales</taxon>
        <taxon>Methylococcaceae</taxon>
        <taxon>Methylomonas</taxon>
    </lineage>
</organism>
<evidence type="ECO:0000313" key="3">
    <source>
        <dbReference type="Proteomes" id="UP000652176"/>
    </source>
</evidence>
<feature type="transmembrane region" description="Helical" evidence="1">
    <location>
        <begin position="79"/>
        <end position="99"/>
    </location>
</feature>
<evidence type="ECO:0000313" key="2">
    <source>
        <dbReference type="EMBL" id="MBD9356309.1"/>
    </source>
</evidence>
<reference evidence="2 3" key="1">
    <citation type="submission" date="2020-09" db="EMBL/GenBank/DDBJ databases">
        <title>Methylomonas albis sp. nov. and Methylomonas fluvii sp. nov.: Two cold-adapted methanotrophs from the River Elbe and an amended description of Methylovulum psychrotolerans strain Eb1.</title>
        <authorList>
            <person name="Bussmann I.K."/>
            <person name="Klings K.-W."/>
            <person name="Warnstedt J."/>
            <person name="Hoppert M."/>
            <person name="Saborowski A."/>
            <person name="Horn F."/>
            <person name="Liebner S."/>
        </authorList>
    </citation>
    <scope>NUCLEOTIDE SEQUENCE [LARGE SCALE GENOMIC DNA]</scope>
    <source>
        <strain evidence="2 3">EbA</strain>
    </source>
</reference>
<evidence type="ECO:0000256" key="1">
    <source>
        <dbReference type="SAM" id="Phobius"/>
    </source>
</evidence>
<accession>A0ABR9CZK3</accession>
<keyword evidence="1" id="KW-0472">Membrane</keyword>
<gene>
    <name evidence="2" type="ORF">IE877_10475</name>
</gene>
<name>A0ABR9CZK3_9GAMM</name>
<evidence type="ECO:0008006" key="4">
    <source>
        <dbReference type="Google" id="ProtNLM"/>
    </source>
</evidence>
<dbReference type="EMBL" id="JACXSS010000001">
    <property type="protein sequence ID" value="MBD9356309.1"/>
    <property type="molecule type" value="Genomic_DNA"/>
</dbReference>
<comment type="caution">
    <text evidence="2">The sequence shown here is derived from an EMBL/GenBank/DDBJ whole genome shotgun (WGS) entry which is preliminary data.</text>
</comment>